<organism evidence="2 3">
    <name type="scientific">Candidatus Phycosocius bacilliformis</name>
    <dbReference type="NCBI Taxonomy" id="1445552"/>
    <lineage>
        <taxon>Bacteria</taxon>
        <taxon>Pseudomonadati</taxon>
        <taxon>Pseudomonadota</taxon>
        <taxon>Alphaproteobacteria</taxon>
        <taxon>Caulobacterales</taxon>
        <taxon>Caulobacterales incertae sedis</taxon>
        <taxon>Candidatus Phycosocius</taxon>
    </lineage>
</organism>
<sequence length="357" mass="39614">MTALESEIFSGTKPVDPRYRLDEAALLAWMHAHVDGFAGPMEIRQFKGGQSNPTYQLLTPTQNYVLRRKPPGKLLPSAHAVDREFRVISALYPTGFPVAKPFGLCADDGVIGTMFYVMDSVDGRILWDGSLPDSTPEERTAIYEAKIATLAALHATDYKAVGLEDFGKAGSYFARQISRWTKQYQLSETSKIPEMDRLIEWLPTSIPEGETTSIVHGDYRLDNMILHPTEPRVLAVLDWELSTLGDPLGDFTYHLMNWVMPASQRSGLKGLDLDALGIPSMERYVALYCEGTGRNGIDNLDWYFAYNMFRLAGIIQGIVGRVRDGTAASAHAGENVDRVRPLAVSAYEFALRAGMTP</sequence>
<dbReference type="RefSeq" id="WP_420887460.1">
    <property type="nucleotide sequence ID" value="NZ_BFBR01000006.1"/>
</dbReference>
<comment type="caution">
    <text evidence="2">The sequence shown here is derived from an EMBL/GenBank/DDBJ whole genome shotgun (WGS) entry which is preliminary data.</text>
</comment>
<dbReference type="EMBL" id="BFBR01000006">
    <property type="protein sequence ID" value="GBF58482.1"/>
    <property type="molecule type" value="Genomic_DNA"/>
</dbReference>
<dbReference type="Pfam" id="PF01636">
    <property type="entry name" value="APH"/>
    <property type="match status" value="1"/>
</dbReference>
<keyword evidence="3" id="KW-1185">Reference proteome</keyword>
<reference evidence="2 3" key="1">
    <citation type="journal article" date="2018" name="Genome Announc.">
        <title>Draft Genome Sequence of "Candidatus Phycosocius bacilliformis," an Alphaproteobacterial Ectosymbiont of the Hydrocarbon-Producing Green Alga Botryococcus braunii.</title>
        <authorList>
            <person name="Tanabe Y."/>
            <person name="Yamaguchi H."/>
            <person name="Watanabe M.M."/>
        </authorList>
    </citation>
    <scope>NUCLEOTIDE SEQUENCE [LARGE SCALE GENOMIC DNA]</scope>
    <source>
        <strain evidence="2 3">BOTRYCO-2</strain>
    </source>
</reference>
<dbReference type="InterPro" id="IPR002575">
    <property type="entry name" value="Aminoglycoside_PTrfase"/>
</dbReference>
<dbReference type="CDD" id="cd05154">
    <property type="entry name" value="ACAD10_11_N-like"/>
    <property type="match status" value="1"/>
</dbReference>
<protein>
    <recommendedName>
        <fullName evidence="1">Aminoglycoside phosphotransferase domain-containing protein</fullName>
    </recommendedName>
</protein>
<dbReference type="InterPro" id="IPR011009">
    <property type="entry name" value="Kinase-like_dom_sf"/>
</dbReference>
<dbReference type="Gene3D" id="3.30.200.20">
    <property type="entry name" value="Phosphorylase Kinase, domain 1"/>
    <property type="match status" value="1"/>
</dbReference>
<gene>
    <name evidence="2" type="ORF">PbB2_02168</name>
</gene>
<dbReference type="InterPro" id="IPR041726">
    <property type="entry name" value="ACAD10_11_N"/>
</dbReference>
<proteinExistence type="predicted"/>
<accession>A0A2P2EBP6</accession>
<name>A0A2P2EBP6_9PROT</name>
<dbReference type="SUPFAM" id="SSF56112">
    <property type="entry name" value="Protein kinase-like (PK-like)"/>
    <property type="match status" value="1"/>
</dbReference>
<evidence type="ECO:0000313" key="2">
    <source>
        <dbReference type="EMBL" id="GBF58482.1"/>
    </source>
</evidence>
<feature type="domain" description="Aminoglycoside phosphotransferase" evidence="1">
    <location>
        <begin position="42"/>
        <end position="264"/>
    </location>
</feature>
<dbReference type="PANTHER" id="PTHR47829:SF3">
    <property type="entry name" value="AMINOGLYCOSIDE PHOSPHOTRANSFERASE DOMAIN-CONTAINING PROTEIN"/>
    <property type="match status" value="1"/>
</dbReference>
<evidence type="ECO:0000313" key="3">
    <source>
        <dbReference type="Proteomes" id="UP000245086"/>
    </source>
</evidence>
<dbReference type="Gene3D" id="3.90.1200.10">
    <property type="match status" value="1"/>
</dbReference>
<dbReference type="Proteomes" id="UP000245086">
    <property type="component" value="Unassembled WGS sequence"/>
</dbReference>
<dbReference type="PANTHER" id="PTHR47829">
    <property type="entry name" value="HYDROLASE, PUTATIVE (AFU_ORTHOLOGUE AFUA_1G12880)-RELATED"/>
    <property type="match status" value="1"/>
</dbReference>
<dbReference type="AlphaFoldDB" id="A0A2P2EBP6"/>
<evidence type="ECO:0000259" key="1">
    <source>
        <dbReference type="Pfam" id="PF01636"/>
    </source>
</evidence>
<dbReference type="InterPro" id="IPR052898">
    <property type="entry name" value="ACAD10-like"/>
</dbReference>